<organism evidence="3 4">
    <name type="scientific">Candidatus Niyogibacteria bacterium RIFCSPLOWO2_12_FULL_41_13</name>
    <dbReference type="NCBI Taxonomy" id="1801726"/>
    <lineage>
        <taxon>Bacteria</taxon>
        <taxon>Candidatus Niyogiibacteriota</taxon>
    </lineage>
</organism>
<dbReference type="InterPro" id="IPR043725">
    <property type="entry name" value="DUF5667"/>
</dbReference>
<comment type="caution">
    <text evidence="3">The sequence shown here is derived from an EMBL/GenBank/DDBJ whole genome shotgun (WGS) entry which is preliminary data.</text>
</comment>
<gene>
    <name evidence="3" type="ORF">A3H02_00850</name>
</gene>
<dbReference type="SUPFAM" id="SSF49503">
    <property type="entry name" value="Cupredoxins"/>
    <property type="match status" value="1"/>
</dbReference>
<name>A0A1G2F2S9_9BACT</name>
<dbReference type="Gene3D" id="2.60.40.420">
    <property type="entry name" value="Cupredoxins - blue copper proteins"/>
    <property type="match status" value="1"/>
</dbReference>
<dbReference type="AlphaFoldDB" id="A0A1G2F2S9"/>
<evidence type="ECO:0000313" key="4">
    <source>
        <dbReference type="Proteomes" id="UP000176787"/>
    </source>
</evidence>
<dbReference type="Proteomes" id="UP000176787">
    <property type="component" value="Unassembled WGS sequence"/>
</dbReference>
<feature type="domain" description="DUF5667" evidence="2">
    <location>
        <begin position="32"/>
        <end position="146"/>
    </location>
</feature>
<dbReference type="Pfam" id="PF18915">
    <property type="entry name" value="DUF5667"/>
    <property type="match status" value="1"/>
</dbReference>
<dbReference type="STRING" id="1801726.A3H02_00850"/>
<dbReference type="InterPro" id="IPR008972">
    <property type="entry name" value="Cupredoxin"/>
</dbReference>
<feature type="coiled-coil region" evidence="1">
    <location>
        <begin position="59"/>
        <end position="114"/>
    </location>
</feature>
<dbReference type="EMBL" id="MHMS01000011">
    <property type="protein sequence ID" value="OGZ32237.1"/>
    <property type="molecule type" value="Genomic_DNA"/>
</dbReference>
<sequence length="289" mass="33218">MKKNKILIAIFILFLVPIFSYGQDFNKLTGPGLSPDSPFYFFDRLGEWARMNLFTFREKAKIRIKIQYAEERLAELEKISKKKNISPNAINKAKDRLNKFSDEAMREARKLEKDGKKLPSDIEEKLNFLAKRQEDVLNKVMEQVPEAAKPVIERVIEESKERFEKRIEKKIETPKIKIETPQLKIEAVPLSKIREITITDNGFEPSKIEAEKGMIVRWYNKSSRESWPASAFHPTHAQYPEKGGCIGSAFDACRGIPPNEAYEFVFNVAGTWSYHDHLGPGSQGVVIVK</sequence>
<evidence type="ECO:0000259" key="2">
    <source>
        <dbReference type="Pfam" id="PF18915"/>
    </source>
</evidence>
<keyword evidence="1" id="KW-0175">Coiled coil</keyword>
<evidence type="ECO:0000256" key="1">
    <source>
        <dbReference type="SAM" id="Coils"/>
    </source>
</evidence>
<proteinExistence type="predicted"/>
<protein>
    <recommendedName>
        <fullName evidence="2">DUF5667 domain-containing protein</fullName>
    </recommendedName>
</protein>
<evidence type="ECO:0000313" key="3">
    <source>
        <dbReference type="EMBL" id="OGZ32237.1"/>
    </source>
</evidence>
<accession>A0A1G2F2S9</accession>
<reference evidence="3 4" key="1">
    <citation type="journal article" date="2016" name="Nat. Commun.">
        <title>Thousands of microbial genomes shed light on interconnected biogeochemical processes in an aquifer system.</title>
        <authorList>
            <person name="Anantharaman K."/>
            <person name="Brown C.T."/>
            <person name="Hug L.A."/>
            <person name="Sharon I."/>
            <person name="Castelle C.J."/>
            <person name="Probst A.J."/>
            <person name="Thomas B.C."/>
            <person name="Singh A."/>
            <person name="Wilkins M.J."/>
            <person name="Karaoz U."/>
            <person name="Brodie E.L."/>
            <person name="Williams K.H."/>
            <person name="Hubbard S.S."/>
            <person name="Banfield J.F."/>
        </authorList>
    </citation>
    <scope>NUCLEOTIDE SEQUENCE [LARGE SCALE GENOMIC DNA]</scope>
</reference>